<dbReference type="InterPro" id="IPR038186">
    <property type="entry name" value="CHAD_dom_sf"/>
</dbReference>
<dbReference type="InterPro" id="IPR033469">
    <property type="entry name" value="CYTH-like_dom_sf"/>
</dbReference>
<dbReference type="PANTHER" id="PTHR39569:SF1">
    <property type="entry name" value="INORGANIC TRIPHOSPHATASE"/>
    <property type="match status" value="1"/>
</dbReference>
<evidence type="ECO:0000259" key="1">
    <source>
        <dbReference type="PROSITE" id="PS51707"/>
    </source>
</evidence>
<dbReference type="SMART" id="SM01118">
    <property type="entry name" value="CYTH"/>
    <property type="match status" value="1"/>
</dbReference>
<evidence type="ECO:0000313" key="3">
    <source>
        <dbReference type="EMBL" id="TDN46808.1"/>
    </source>
</evidence>
<dbReference type="GO" id="GO:0046872">
    <property type="term" value="F:metal ion binding"/>
    <property type="evidence" value="ECO:0007669"/>
    <property type="project" value="TreeGrafter"/>
</dbReference>
<dbReference type="PROSITE" id="PS51708">
    <property type="entry name" value="CHAD"/>
    <property type="match status" value="1"/>
</dbReference>
<keyword evidence="4" id="KW-1185">Reference proteome</keyword>
<feature type="domain" description="CHAD" evidence="2">
    <location>
        <begin position="216"/>
        <end position="518"/>
    </location>
</feature>
<dbReference type="InterPro" id="IPR023577">
    <property type="entry name" value="CYTH_domain"/>
</dbReference>
<dbReference type="OrthoDB" id="3034217at2"/>
<dbReference type="InterPro" id="IPR039013">
    <property type="entry name" value="YgiF"/>
</dbReference>
<feature type="domain" description="CYTH" evidence="1">
    <location>
        <begin position="2"/>
        <end position="201"/>
    </location>
</feature>
<dbReference type="PANTHER" id="PTHR39569">
    <property type="entry name" value="INORGANIC TRIPHOSPHATASE"/>
    <property type="match status" value="1"/>
</dbReference>
<dbReference type="Gene3D" id="2.40.320.10">
    <property type="entry name" value="Hypothetical Protein Pfu-838710-001"/>
    <property type="match status" value="1"/>
</dbReference>
<dbReference type="Pfam" id="PF01928">
    <property type="entry name" value="CYTH"/>
    <property type="match status" value="1"/>
</dbReference>
<dbReference type="AlphaFoldDB" id="A0A4R6DR94"/>
<comment type="caution">
    <text evidence="3">The sequence shown here is derived from an EMBL/GenBank/DDBJ whole genome shotgun (WGS) entry which is preliminary data.</text>
</comment>
<dbReference type="InterPro" id="IPR007899">
    <property type="entry name" value="CHAD_dom"/>
</dbReference>
<dbReference type="Proteomes" id="UP000295129">
    <property type="component" value="Unassembled WGS sequence"/>
</dbReference>
<dbReference type="Pfam" id="PF05235">
    <property type="entry name" value="CHAD"/>
    <property type="match status" value="1"/>
</dbReference>
<protein>
    <submittedName>
        <fullName evidence="3">Adenylate cyclase</fullName>
    </submittedName>
</protein>
<gene>
    <name evidence="3" type="ORF">C7389_12550</name>
</gene>
<accession>A0A4R6DR94</accession>
<dbReference type="CDD" id="cd07756">
    <property type="entry name" value="CYTH-like_Pase_CHAD"/>
    <property type="match status" value="1"/>
</dbReference>
<name>A0A4R6DR94_9RHOO</name>
<reference evidence="3 4" key="1">
    <citation type="submission" date="2019-03" db="EMBL/GenBank/DDBJ databases">
        <title>Genomic Encyclopedia of Type Strains, Phase IV (KMG-IV): sequencing the most valuable type-strain genomes for metagenomic binning, comparative biology and taxonomic classification.</title>
        <authorList>
            <person name="Goeker M."/>
        </authorList>
    </citation>
    <scope>NUCLEOTIDE SEQUENCE [LARGE SCALE GENOMIC DNA]</scope>
    <source>
        <strain evidence="3 4">DSM 12121</strain>
    </source>
</reference>
<dbReference type="SUPFAM" id="SSF55154">
    <property type="entry name" value="CYTH-like phosphatases"/>
    <property type="match status" value="1"/>
</dbReference>
<dbReference type="Gene3D" id="1.40.20.10">
    <property type="entry name" value="CHAD domain"/>
    <property type="match status" value="1"/>
</dbReference>
<organism evidence="3 4">
    <name type="scientific">Azoarcus indigens</name>
    <dbReference type="NCBI Taxonomy" id="29545"/>
    <lineage>
        <taxon>Bacteria</taxon>
        <taxon>Pseudomonadati</taxon>
        <taxon>Pseudomonadota</taxon>
        <taxon>Betaproteobacteria</taxon>
        <taxon>Rhodocyclales</taxon>
        <taxon>Zoogloeaceae</taxon>
        <taxon>Azoarcus</taxon>
    </lineage>
</organism>
<dbReference type="PROSITE" id="PS51707">
    <property type="entry name" value="CYTH"/>
    <property type="match status" value="1"/>
</dbReference>
<dbReference type="EMBL" id="SNVV01000025">
    <property type="protein sequence ID" value="TDN46808.1"/>
    <property type="molecule type" value="Genomic_DNA"/>
</dbReference>
<evidence type="ECO:0000313" key="4">
    <source>
        <dbReference type="Proteomes" id="UP000295129"/>
    </source>
</evidence>
<sequence length="519" mass="57638">MSQEIELKLALPQAAVPALRRHPLFANAERLGKAQTLDNVYFDTPALELKARKVALRTRKEGRRWLQTVKCAALSTGGLTQRPEWEQPYDGNFDFGAIDHPDVVRLLESHREALVPVLSTRFRRDTRACAPREGVRILLMLDTGTIEAGGRSAPICELELELVAGDPLDLLELARHLARDLPLMPADLSKAERGYRLFHDQAPAAVRAEPSRLEARQGVISAFRDLAHGCLRQWQANAAAAAALAAHPAGDETRAAEAADAACAECIHQLRIGLRRLRSLLRLFAPALPGEFTDAWNERLAELADRYGDARDIDVLYADFLAPLQDTAGAAELGGEELPALLALADRQRKQARAAAIEHVADADQGLAMLEFSIALLRLPEGALLDAVDLKTFARLRLASLRKKARRRFKAAAALTPPQLHKLRIALKRLRYGTEFFAPLLAARRTKRYLDALNRAQDTLGFLHDMEAARARLQQWAGEDAALQRAAAFALGWQGTRYTRRRRRALDDVETLLWGKTPW</sequence>
<dbReference type="SMART" id="SM00880">
    <property type="entry name" value="CHAD"/>
    <property type="match status" value="1"/>
</dbReference>
<evidence type="ECO:0000259" key="2">
    <source>
        <dbReference type="PROSITE" id="PS51708"/>
    </source>
</evidence>
<dbReference type="GO" id="GO:0050355">
    <property type="term" value="F:inorganic triphosphate phosphatase activity"/>
    <property type="evidence" value="ECO:0007669"/>
    <property type="project" value="InterPro"/>
</dbReference>
<dbReference type="RefSeq" id="WP_133594643.1">
    <property type="nucleotide sequence ID" value="NZ_SNVV01000025.1"/>
</dbReference>
<proteinExistence type="predicted"/>